<dbReference type="OrthoDB" id="6703391at2759"/>
<dbReference type="Proteomes" id="UP000186922">
    <property type="component" value="Unassembled WGS sequence"/>
</dbReference>
<keyword evidence="6" id="KW-1133">Transmembrane helix</keyword>
<feature type="transmembrane region" description="Helical" evidence="6">
    <location>
        <begin position="6"/>
        <end position="31"/>
    </location>
</feature>
<evidence type="ECO:0000256" key="5">
    <source>
        <dbReference type="ARBA" id="ARBA00023293"/>
    </source>
</evidence>
<dbReference type="Pfam" id="PF07714">
    <property type="entry name" value="PK_Tyr_Ser-Thr"/>
    <property type="match status" value="1"/>
</dbReference>
<dbReference type="Gene3D" id="1.10.510.10">
    <property type="entry name" value="Transferase(Phosphotransferase) domain 1"/>
    <property type="match status" value="1"/>
</dbReference>
<dbReference type="PANTHER" id="PTHR11920">
    <property type="entry name" value="GUANYLYL CYCLASE"/>
    <property type="match status" value="1"/>
</dbReference>
<comment type="caution">
    <text evidence="8">The sequence shown here is derived from an EMBL/GenBank/DDBJ whole genome shotgun (WGS) entry which is preliminary data.</text>
</comment>
<keyword evidence="6" id="KW-0812">Transmembrane</keyword>
<dbReference type="InterPro" id="IPR050401">
    <property type="entry name" value="Cyclic_nucleotide_synthase"/>
</dbReference>
<evidence type="ECO:0000256" key="4">
    <source>
        <dbReference type="ARBA" id="ARBA00023239"/>
    </source>
</evidence>
<keyword evidence="3" id="KW-0547">Nucleotide-binding</keyword>
<dbReference type="InterPro" id="IPR001245">
    <property type="entry name" value="Ser-Thr/Tyr_kinase_cat_dom"/>
</dbReference>
<dbReference type="GO" id="GO:0005524">
    <property type="term" value="F:ATP binding"/>
    <property type="evidence" value="ECO:0007669"/>
    <property type="project" value="InterPro"/>
</dbReference>
<keyword evidence="9" id="KW-1185">Reference proteome</keyword>
<dbReference type="GO" id="GO:0007168">
    <property type="term" value="P:receptor guanylyl cyclase signaling pathway"/>
    <property type="evidence" value="ECO:0007669"/>
    <property type="project" value="TreeGrafter"/>
</dbReference>
<dbReference type="PANTHER" id="PTHR11920:SF501">
    <property type="entry name" value="GUANYLATE CYCLASE 32E"/>
    <property type="match status" value="1"/>
</dbReference>
<dbReference type="EC" id="4.6.1.2" evidence="2"/>
<evidence type="ECO:0000256" key="3">
    <source>
        <dbReference type="ARBA" id="ARBA00022741"/>
    </source>
</evidence>
<keyword evidence="5" id="KW-0141">cGMP biosynthesis</keyword>
<gene>
    <name evidence="8" type="primary">RvY_01134</name>
    <name evidence="8" type="synonym">RvY_01134.3</name>
    <name evidence="8" type="ORF">RvY_01134-3</name>
</gene>
<reference evidence="8 9" key="1">
    <citation type="journal article" date="2016" name="Nat. Commun.">
        <title>Extremotolerant tardigrade genome and improved radiotolerance of human cultured cells by tardigrade-unique protein.</title>
        <authorList>
            <person name="Hashimoto T."/>
            <person name="Horikawa D.D."/>
            <person name="Saito Y."/>
            <person name="Kuwahara H."/>
            <person name="Kozuka-Hata H."/>
            <person name="Shin-I T."/>
            <person name="Minakuchi Y."/>
            <person name="Ohishi K."/>
            <person name="Motoyama A."/>
            <person name="Aizu T."/>
            <person name="Enomoto A."/>
            <person name="Kondo K."/>
            <person name="Tanaka S."/>
            <person name="Hara Y."/>
            <person name="Koshikawa S."/>
            <person name="Sagara H."/>
            <person name="Miura T."/>
            <person name="Yokobori S."/>
            <person name="Miyagawa K."/>
            <person name="Suzuki Y."/>
            <person name="Kubo T."/>
            <person name="Oyama M."/>
            <person name="Kohara Y."/>
            <person name="Fujiyama A."/>
            <person name="Arakawa K."/>
            <person name="Katayama T."/>
            <person name="Toyoda A."/>
            <person name="Kunieda T."/>
        </authorList>
    </citation>
    <scope>NUCLEOTIDE SEQUENCE [LARGE SCALE GENOMIC DNA]</scope>
    <source>
        <strain evidence="8 9">YOKOZUNA-1</strain>
    </source>
</reference>
<accession>A0A1D1ULB0</accession>
<proteinExistence type="predicted"/>
<dbReference type="GO" id="GO:0001653">
    <property type="term" value="F:peptide receptor activity"/>
    <property type="evidence" value="ECO:0007669"/>
    <property type="project" value="TreeGrafter"/>
</dbReference>
<evidence type="ECO:0000259" key="7">
    <source>
        <dbReference type="PROSITE" id="PS50011"/>
    </source>
</evidence>
<evidence type="ECO:0000256" key="1">
    <source>
        <dbReference type="ARBA" id="ARBA00001436"/>
    </source>
</evidence>
<name>A0A1D1ULB0_RAMVA</name>
<evidence type="ECO:0000313" key="8">
    <source>
        <dbReference type="EMBL" id="GAU88432.1"/>
    </source>
</evidence>
<dbReference type="STRING" id="947166.A0A1D1ULB0"/>
<dbReference type="GO" id="GO:0004672">
    <property type="term" value="F:protein kinase activity"/>
    <property type="evidence" value="ECO:0007669"/>
    <property type="project" value="InterPro"/>
</dbReference>
<keyword evidence="6" id="KW-0472">Membrane</keyword>
<evidence type="ECO:0000313" key="9">
    <source>
        <dbReference type="Proteomes" id="UP000186922"/>
    </source>
</evidence>
<dbReference type="GO" id="GO:0005886">
    <property type="term" value="C:plasma membrane"/>
    <property type="evidence" value="ECO:0007669"/>
    <property type="project" value="TreeGrafter"/>
</dbReference>
<feature type="domain" description="Protein kinase" evidence="7">
    <location>
        <begin position="85"/>
        <end position="356"/>
    </location>
</feature>
<dbReference type="PROSITE" id="PS50011">
    <property type="entry name" value="PROTEIN_KINASE_DOM"/>
    <property type="match status" value="1"/>
</dbReference>
<dbReference type="SUPFAM" id="SSF56112">
    <property type="entry name" value="Protein kinase-like (PK-like)"/>
    <property type="match status" value="1"/>
</dbReference>
<dbReference type="GO" id="GO:0004383">
    <property type="term" value="F:guanylate cyclase activity"/>
    <property type="evidence" value="ECO:0007669"/>
    <property type="project" value="UniProtKB-EC"/>
</dbReference>
<evidence type="ECO:0000256" key="2">
    <source>
        <dbReference type="ARBA" id="ARBA00012202"/>
    </source>
</evidence>
<dbReference type="InterPro" id="IPR011009">
    <property type="entry name" value="Kinase-like_dom_sf"/>
</dbReference>
<comment type="catalytic activity">
    <reaction evidence="1">
        <text>GTP = 3',5'-cyclic GMP + diphosphate</text>
        <dbReference type="Rhea" id="RHEA:13665"/>
        <dbReference type="ChEBI" id="CHEBI:33019"/>
        <dbReference type="ChEBI" id="CHEBI:37565"/>
        <dbReference type="ChEBI" id="CHEBI:57746"/>
        <dbReference type="EC" id="4.6.1.2"/>
    </reaction>
</comment>
<dbReference type="InterPro" id="IPR000719">
    <property type="entry name" value="Prot_kinase_dom"/>
</dbReference>
<dbReference type="AlphaFoldDB" id="A0A1D1ULB0"/>
<sequence>MCLGSAIGPAGLAGIILGVLIVMLAIAGTLFSGFNARKAMYGVDPYWWRVRTDELQILSKKGLHAARSGGSLQDSRSVVTMDTGNTMMSSIGNQPDNVTLAMYDGNQIALTVLPSKVFKATPGLIAELNEIRTLTHPNLHRLIGICLDEQNFCEFLAQEACLKGSLEDVLENETIKLDWSFKFSLLRDLTEGMHYLHGSVIISHGLLSARNCLVDNRFMVKISNYGIRTFVPSVDFQPLEKSDEGRDFKLLLWRAPELLRQVMPPRGTQKGDVYGYGIIISQLILRCEPFDTQDSDNRARGYGGTDKEILLEVDKGKTISGYTTIMEGMLHRSNKEVFLPFGLKCLERHAHPSCIN</sequence>
<dbReference type="GO" id="GO:0004016">
    <property type="term" value="F:adenylate cyclase activity"/>
    <property type="evidence" value="ECO:0007669"/>
    <property type="project" value="TreeGrafter"/>
</dbReference>
<organism evidence="8 9">
    <name type="scientific">Ramazzottius varieornatus</name>
    <name type="common">Water bear</name>
    <name type="synonym">Tardigrade</name>
    <dbReference type="NCBI Taxonomy" id="947166"/>
    <lineage>
        <taxon>Eukaryota</taxon>
        <taxon>Metazoa</taxon>
        <taxon>Ecdysozoa</taxon>
        <taxon>Tardigrada</taxon>
        <taxon>Eutardigrada</taxon>
        <taxon>Parachela</taxon>
        <taxon>Hypsibioidea</taxon>
        <taxon>Ramazzottiidae</taxon>
        <taxon>Ramazzottius</taxon>
    </lineage>
</organism>
<keyword evidence="4" id="KW-0456">Lyase</keyword>
<evidence type="ECO:0000256" key="6">
    <source>
        <dbReference type="SAM" id="Phobius"/>
    </source>
</evidence>
<protein>
    <recommendedName>
        <fullName evidence="2">guanylate cyclase</fullName>
        <ecNumber evidence="2">4.6.1.2</ecNumber>
    </recommendedName>
</protein>
<dbReference type="EMBL" id="BDGG01000001">
    <property type="protein sequence ID" value="GAU88432.1"/>
    <property type="molecule type" value="Genomic_DNA"/>
</dbReference>